<dbReference type="SMART" id="SM00387">
    <property type="entry name" value="HATPase_c"/>
    <property type="match status" value="1"/>
</dbReference>
<evidence type="ECO:0000256" key="1">
    <source>
        <dbReference type="ARBA" id="ARBA00000085"/>
    </source>
</evidence>
<dbReference type="InterPro" id="IPR003594">
    <property type="entry name" value="HATPase_dom"/>
</dbReference>
<dbReference type="Gene3D" id="3.30.565.10">
    <property type="entry name" value="Histidine kinase-like ATPase, C-terminal domain"/>
    <property type="match status" value="1"/>
</dbReference>
<gene>
    <name evidence="10" type="ORF">IAB05_02810</name>
</gene>
<evidence type="ECO:0000259" key="9">
    <source>
        <dbReference type="PROSITE" id="PS50109"/>
    </source>
</evidence>
<reference evidence="10" key="2">
    <citation type="journal article" date="2021" name="PeerJ">
        <title>Extensive microbial diversity within the chicken gut microbiome revealed by metagenomics and culture.</title>
        <authorList>
            <person name="Gilroy R."/>
            <person name="Ravi A."/>
            <person name="Getino M."/>
            <person name="Pursley I."/>
            <person name="Horton D.L."/>
            <person name="Alikhan N.F."/>
            <person name="Baker D."/>
            <person name="Gharbi K."/>
            <person name="Hall N."/>
            <person name="Watson M."/>
            <person name="Adriaenssens E.M."/>
            <person name="Foster-Nyarko E."/>
            <person name="Jarju S."/>
            <person name="Secka A."/>
            <person name="Antonio M."/>
            <person name="Oren A."/>
            <person name="Chaudhuri R.R."/>
            <person name="La Ragione R."/>
            <person name="Hildebrand F."/>
            <person name="Pallen M.J."/>
        </authorList>
    </citation>
    <scope>NUCLEOTIDE SEQUENCE</scope>
    <source>
        <strain evidence="10">18911</strain>
    </source>
</reference>
<reference evidence="10" key="1">
    <citation type="submission" date="2020-10" db="EMBL/GenBank/DDBJ databases">
        <authorList>
            <person name="Gilroy R."/>
        </authorList>
    </citation>
    <scope>NUCLEOTIDE SEQUENCE</scope>
    <source>
        <strain evidence="10">18911</strain>
    </source>
</reference>
<dbReference type="PRINTS" id="PR00344">
    <property type="entry name" value="BCTRLSENSOR"/>
</dbReference>
<keyword evidence="5" id="KW-0808">Transferase</keyword>
<organism evidence="10 11">
    <name type="scientific">Candidatus Stercoripulliclostridium merdigallinarum</name>
    <dbReference type="NCBI Taxonomy" id="2840951"/>
    <lineage>
        <taxon>Bacteria</taxon>
        <taxon>Bacillati</taxon>
        <taxon>Bacillota</taxon>
        <taxon>Clostridia</taxon>
        <taxon>Eubacteriales</taxon>
        <taxon>Candidatus Stercoripulliclostridium</taxon>
    </lineage>
</organism>
<keyword evidence="8" id="KW-0472">Membrane</keyword>
<dbReference type="InterPro" id="IPR005467">
    <property type="entry name" value="His_kinase_dom"/>
</dbReference>
<accession>A0A9D1SHL4</accession>
<dbReference type="InterPro" id="IPR050351">
    <property type="entry name" value="BphY/WalK/GraS-like"/>
</dbReference>
<comment type="subcellular location">
    <subcellularLocation>
        <location evidence="2">Membrane</location>
    </subcellularLocation>
</comment>
<dbReference type="GO" id="GO:0004721">
    <property type="term" value="F:phosphoprotein phosphatase activity"/>
    <property type="evidence" value="ECO:0007669"/>
    <property type="project" value="TreeGrafter"/>
</dbReference>
<dbReference type="InterPro" id="IPR036097">
    <property type="entry name" value="HisK_dim/P_sf"/>
</dbReference>
<evidence type="ECO:0000256" key="4">
    <source>
        <dbReference type="ARBA" id="ARBA00022553"/>
    </source>
</evidence>
<evidence type="ECO:0000256" key="6">
    <source>
        <dbReference type="ARBA" id="ARBA00022777"/>
    </source>
</evidence>
<keyword evidence="4" id="KW-0597">Phosphoprotein</keyword>
<dbReference type="InterPro" id="IPR036890">
    <property type="entry name" value="HATPase_C_sf"/>
</dbReference>
<evidence type="ECO:0000256" key="7">
    <source>
        <dbReference type="ARBA" id="ARBA00023012"/>
    </source>
</evidence>
<dbReference type="PROSITE" id="PS50109">
    <property type="entry name" value="HIS_KIN"/>
    <property type="match status" value="1"/>
</dbReference>
<evidence type="ECO:0000313" key="11">
    <source>
        <dbReference type="Proteomes" id="UP000824094"/>
    </source>
</evidence>
<evidence type="ECO:0000256" key="3">
    <source>
        <dbReference type="ARBA" id="ARBA00012438"/>
    </source>
</evidence>
<dbReference type="GO" id="GO:0000155">
    <property type="term" value="F:phosphorelay sensor kinase activity"/>
    <property type="evidence" value="ECO:0007669"/>
    <property type="project" value="InterPro"/>
</dbReference>
<proteinExistence type="predicted"/>
<dbReference type="CDD" id="cd00082">
    <property type="entry name" value="HisKA"/>
    <property type="match status" value="1"/>
</dbReference>
<dbReference type="InterPro" id="IPR003661">
    <property type="entry name" value="HisK_dim/P_dom"/>
</dbReference>
<dbReference type="SUPFAM" id="SSF55874">
    <property type="entry name" value="ATPase domain of HSP90 chaperone/DNA topoisomerase II/histidine kinase"/>
    <property type="match status" value="1"/>
</dbReference>
<dbReference type="GO" id="GO:0016036">
    <property type="term" value="P:cellular response to phosphate starvation"/>
    <property type="evidence" value="ECO:0007669"/>
    <property type="project" value="TreeGrafter"/>
</dbReference>
<dbReference type="GO" id="GO:0005886">
    <property type="term" value="C:plasma membrane"/>
    <property type="evidence" value="ECO:0007669"/>
    <property type="project" value="TreeGrafter"/>
</dbReference>
<dbReference type="SUPFAM" id="SSF47384">
    <property type="entry name" value="Homodimeric domain of signal transducing histidine kinase"/>
    <property type="match status" value="1"/>
</dbReference>
<evidence type="ECO:0000256" key="5">
    <source>
        <dbReference type="ARBA" id="ARBA00022679"/>
    </source>
</evidence>
<keyword evidence="7" id="KW-0902">Two-component regulatory system</keyword>
<sequence length="350" mass="39787">MNNGQEVRKLTKLIRRLQDDKVTEKISTAGSGELHAAYAALEDLRLTILEKNTLLSSSDERTQRQIAAVTHDMKMYLALISGYAESMQDGMDDRDYLSLIREKCMEMNDIVMKIIDDAGASAEQLKSRIRLVKLRDFLPSVLGRALEPAFKKHISVSVSRIPNVRIAIYESDFISVLFNVISNAIKYTPENGRIRITILTSTKNLIINVIDSGPGVKPEDVPLIFERYYTGDKARKSGGGTGVGLANAKEIMLRHGGNIRYVERKRHGARFLIYLPKYSKLRDVLTPMEYNLTLSVLSTVFFPVTMLISFVNIFITSVWVFRENRVVARHKRIERSKHRRARLALNKKSK</sequence>
<feature type="domain" description="Histidine kinase" evidence="9">
    <location>
        <begin position="68"/>
        <end position="279"/>
    </location>
</feature>
<evidence type="ECO:0000313" key="10">
    <source>
        <dbReference type="EMBL" id="HIU60305.1"/>
    </source>
</evidence>
<dbReference type="PANTHER" id="PTHR45453:SF1">
    <property type="entry name" value="PHOSPHATE REGULON SENSOR PROTEIN PHOR"/>
    <property type="match status" value="1"/>
</dbReference>
<dbReference type="Proteomes" id="UP000824094">
    <property type="component" value="Unassembled WGS sequence"/>
</dbReference>
<dbReference type="Pfam" id="PF02518">
    <property type="entry name" value="HATPase_c"/>
    <property type="match status" value="1"/>
</dbReference>
<feature type="transmembrane region" description="Helical" evidence="8">
    <location>
        <begin position="300"/>
        <end position="321"/>
    </location>
</feature>
<dbReference type="PANTHER" id="PTHR45453">
    <property type="entry name" value="PHOSPHATE REGULON SENSOR PROTEIN PHOR"/>
    <property type="match status" value="1"/>
</dbReference>
<evidence type="ECO:0000256" key="2">
    <source>
        <dbReference type="ARBA" id="ARBA00004370"/>
    </source>
</evidence>
<dbReference type="AlphaFoldDB" id="A0A9D1SHL4"/>
<name>A0A9D1SHL4_9FIRM</name>
<dbReference type="Gene3D" id="1.10.287.130">
    <property type="match status" value="1"/>
</dbReference>
<protein>
    <recommendedName>
        <fullName evidence="3">histidine kinase</fullName>
        <ecNumber evidence="3">2.7.13.3</ecNumber>
    </recommendedName>
</protein>
<comment type="caution">
    <text evidence="10">The sequence shown here is derived from an EMBL/GenBank/DDBJ whole genome shotgun (WGS) entry which is preliminary data.</text>
</comment>
<dbReference type="EMBL" id="DVNF01000083">
    <property type="protein sequence ID" value="HIU60305.1"/>
    <property type="molecule type" value="Genomic_DNA"/>
</dbReference>
<dbReference type="CDD" id="cd00075">
    <property type="entry name" value="HATPase"/>
    <property type="match status" value="1"/>
</dbReference>
<evidence type="ECO:0000256" key="8">
    <source>
        <dbReference type="SAM" id="Phobius"/>
    </source>
</evidence>
<comment type="catalytic activity">
    <reaction evidence="1">
        <text>ATP + protein L-histidine = ADP + protein N-phospho-L-histidine.</text>
        <dbReference type="EC" id="2.7.13.3"/>
    </reaction>
</comment>
<keyword evidence="6 10" id="KW-0418">Kinase</keyword>
<dbReference type="InterPro" id="IPR004358">
    <property type="entry name" value="Sig_transdc_His_kin-like_C"/>
</dbReference>
<keyword evidence="8" id="KW-1133">Transmembrane helix</keyword>
<keyword evidence="8" id="KW-0812">Transmembrane</keyword>
<dbReference type="EC" id="2.7.13.3" evidence="3"/>